<dbReference type="HAMAP" id="MF_01808">
    <property type="entry name" value="Recomb_XerC_XerD"/>
    <property type="match status" value="1"/>
</dbReference>
<evidence type="ECO:0000256" key="1">
    <source>
        <dbReference type="ARBA" id="ARBA00004496"/>
    </source>
</evidence>
<evidence type="ECO:0000313" key="12">
    <source>
        <dbReference type="EMBL" id="RMA44063.1"/>
    </source>
</evidence>
<dbReference type="GO" id="GO:0051301">
    <property type="term" value="P:cell division"/>
    <property type="evidence" value="ECO:0007669"/>
    <property type="project" value="UniProtKB-KW"/>
</dbReference>
<gene>
    <name evidence="9" type="primary">xerC</name>
    <name evidence="12" type="ORF">D9R08_03920</name>
</gene>
<keyword evidence="6 9" id="KW-0238">DNA-binding</keyword>
<dbReference type="InterPro" id="IPR010998">
    <property type="entry name" value="Integrase_recombinase_N"/>
</dbReference>
<evidence type="ECO:0000313" key="13">
    <source>
        <dbReference type="Proteomes" id="UP000281343"/>
    </source>
</evidence>
<dbReference type="SUPFAM" id="SSF47823">
    <property type="entry name" value="lambda integrase-like, N-terminal domain"/>
    <property type="match status" value="1"/>
</dbReference>
<sequence length="307" mass="33626">MTLSLSPAARDLLQSWLAHVTALDGAAATTVDAYGRDVTGFLAFQSSYHGERLGLAPLRSLGIRDMRAWMAEERRRGLGARSLARRLSAVKSFFRWWAERDGFEPTAVLAARAPKFQRPLPRPLAETAARDLLDRVEMQDGRDWVSARDLAVMTLLYGCGLRISEALGLTAAALPLSDTLRIRGKGGKEREVPVIPAAREAVARYARLCPHRLDPTGPLFRGMRGGALNPRQIQKTVEQARLQLGLPATATPHAMRHSFATHLLDAGGDLRAIQELLGHASLSTTQAYTAVDTARLLEVYRNAHPKA</sequence>
<dbReference type="GO" id="GO:0007059">
    <property type="term" value="P:chromosome segregation"/>
    <property type="evidence" value="ECO:0007669"/>
    <property type="project" value="UniProtKB-UniRule"/>
</dbReference>
<feature type="active site" evidence="9">
    <location>
        <position position="253"/>
    </location>
</feature>
<accession>A0A3L9YD18</accession>
<dbReference type="GO" id="GO:0006313">
    <property type="term" value="P:DNA transposition"/>
    <property type="evidence" value="ECO:0007669"/>
    <property type="project" value="UniProtKB-UniRule"/>
</dbReference>
<dbReference type="InterPro" id="IPR013762">
    <property type="entry name" value="Integrase-like_cat_sf"/>
</dbReference>
<evidence type="ECO:0000256" key="9">
    <source>
        <dbReference type="HAMAP-Rule" id="MF_01808"/>
    </source>
</evidence>
<dbReference type="Pfam" id="PF02899">
    <property type="entry name" value="Phage_int_SAM_1"/>
    <property type="match status" value="1"/>
</dbReference>
<feature type="active site" evidence="9">
    <location>
        <position position="162"/>
    </location>
</feature>
<dbReference type="Pfam" id="PF00589">
    <property type="entry name" value="Phage_integrase"/>
    <property type="match status" value="1"/>
</dbReference>
<dbReference type="OrthoDB" id="9801717at2"/>
<dbReference type="InterPro" id="IPR023009">
    <property type="entry name" value="Tyrosine_recombinase_XerC/XerD"/>
</dbReference>
<comment type="caution">
    <text evidence="12">The sequence shown here is derived from an EMBL/GenBank/DDBJ whole genome shotgun (WGS) entry which is preliminary data.</text>
</comment>
<dbReference type="Gene3D" id="1.10.150.130">
    <property type="match status" value="1"/>
</dbReference>
<dbReference type="PANTHER" id="PTHR30349">
    <property type="entry name" value="PHAGE INTEGRASE-RELATED"/>
    <property type="match status" value="1"/>
</dbReference>
<evidence type="ECO:0000256" key="4">
    <source>
        <dbReference type="ARBA" id="ARBA00022829"/>
    </source>
</evidence>
<dbReference type="AlphaFoldDB" id="A0A3L9YD18"/>
<keyword evidence="3 9" id="KW-0132">Cell division</keyword>
<keyword evidence="13" id="KW-1185">Reference proteome</keyword>
<dbReference type="GO" id="GO:0003677">
    <property type="term" value="F:DNA binding"/>
    <property type="evidence" value="ECO:0007669"/>
    <property type="project" value="UniProtKB-UniRule"/>
</dbReference>
<dbReference type="EMBL" id="RCNT01000001">
    <property type="protein sequence ID" value="RMA44063.1"/>
    <property type="molecule type" value="Genomic_DNA"/>
</dbReference>
<dbReference type="SUPFAM" id="SSF56349">
    <property type="entry name" value="DNA breaking-rejoining enzymes"/>
    <property type="match status" value="1"/>
</dbReference>
<comment type="subunit">
    <text evidence="9">Forms a cyclic heterotetrameric complex composed of two molecules of XerC and two molecules of XerD.</text>
</comment>
<feature type="active site" evidence="9">
    <location>
        <position position="185"/>
    </location>
</feature>
<feature type="domain" description="Tyr recombinase" evidence="10">
    <location>
        <begin position="119"/>
        <end position="301"/>
    </location>
</feature>
<feature type="active site" description="O-(3'-phospho-DNA)-tyrosine intermediate" evidence="9">
    <location>
        <position position="288"/>
    </location>
</feature>
<proteinExistence type="inferred from homology"/>
<keyword evidence="7 9" id="KW-0233">DNA recombination</keyword>
<keyword evidence="4 9" id="KW-0159">Chromosome partition</keyword>
<dbReference type="RefSeq" id="WP_121896652.1">
    <property type="nucleotide sequence ID" value="NZ_RCNT01000001.1"/>
</dbReference>
<evidence type="ECO:0000256" key="5">
    <source>
        <dbReference type="ARBA" id="ARBA00022908"/>
    </source>
</evidence>
<evidence type="ECO:0000259" key="10">
    <source>
        <dbReference type="PROSITE" id="PS51898"/>
    </source>
</evidence>
<name>A0A3L9YD18_9RHOB</name>
<evidence type="ECO:0000256" key="2">
    <source>
        <dbReference type="ARBA" id="ARBA00022490"/>
    </source>
</evidence>
<evidence type="ECO:0000256" key="6">
    <source>
        <dbReference type="ARBA" id="ARBA00023125"/>
    </source>
</evidence>
<dbReference type="InterPro" id="IPR004107">
    <property type="entry name" value="Integrase_SAM-like_N"/>
</dbReference>
<evidence type="ECO:0000259" key="11">
    <source>
        <dbReference type="PROSITE" id="PS51900"/>
    </source>
</evidence>
<dbReference type="InterPro" id="IPR044068">
    <property type="entry name" value="CB"/>
</dbReference>
<keyword evidence="2 9" id="KW-0963">Cytoplasm</keyword>
<evidence type="ECO:0000256" key="7">
    <source>
        <dbReference type="ARBA" id="ARBA00023172"/>
    </source>
</evidence>
<dbReference type="PROSITE" id="PS51900">
    <property type="entry name" value="CB"/>
    <property type="match status" value="1"/>
</dbReference>
<keyword evidence="5 9" id="KW-0229">DNA integration</keyword>
<dbReference type="GO" id="GO:0009037">
    <property type="term" value="F:tyrosine-based site-specific recombinase activity"/>
    <property type="evidence" value="ECO:0007669"/>
    <property type="project" value="UniProtKB-UniRule"/>
</dbReference>
<dbReference type="InterPro" id="IPR002104">
    <property type="entry name" value="Integrase_catalytic"/>
</dbReference>
<dbReference type="PROSITE" id="PS51898">
    <property type="entry name" value="TYR_RECOMBINASE"/>
    <property type="match status" value="1"/>
</dbReference>
<protein>
    <recommendedName>
        <fullName evidence="9">Tyrosine recombinase XerC</fullName>
    </recommendedName>
</protein>
<comment type="function">
    <text evidence="9">Site-specific tyrosine recombinase, which acts by catalyzing the cutting and rejoining of the recombining DNA molecules. The XerC-XerD complex is essential to convert dimers of the bacterial chromosome into monomers to permit their segregation at cell division. It also contributes to the segregational stability of plasmids.</text>
</comment>
<evidence type="ECO:0000256" key="3">
    <source>
        <dbReference type="ARBA" id="ARBA00022618"/>
    </source>
</evidence>
<feature type="active site" evidence="9">
    <location>
        <position position="279"/>
    </location>
</feature>
<feature type="domain" description="Core-binding (CB)" evidence="11">
    <location>
        <begin position="7"/>
        <end position="98"/>
    </location>
</feature>
<feature type="active site" evidence="9">
    <location>
        <position position="256"/>
    </location>
</feature>
<dbReference type="Gene3D" id="1.10.443.10">
    <property type="entry name" value="Intergrase catalytic core"/>
    <property type="match status" value="1"/>
</dbReference>
<evidence type="ECO:0000256" key="8">
    <source>
        <dbReference type="ARBA" id="ARBA00023306"/>
    </source>
</evidence>
<comment type="similarity">
    <text evidence="9">Belongs to the 'phage' integrase family. XerC subfamily.</text>
</comment>
<dbReference type="PANTHER" id="PTHR30349:SF90">
    <property type="entry name" value="TYROSINE RECOMBINASE XERD"/>
    <property type="match status" value="1"/>
</dbReference>
<comment type="subcellular location">
    <subcellularLocation>
        <location evidence="1 9">Cytoplasm</location>
    </subcellularLocation>
</comment>
<dbReference type="InterPro" id="IPR011010">
    <property type="entry name" value="DNA_brk_join_enz"/>
</dbReference>
<dbReference type="Proteomes" id="UP000281343">
    <property type="component" value="Unassembled WGS sequence"/>
</dbReference>
<organism evidence="12 13">
    <name type="scientific">Rhodophyticola porphyridii</name>
    <dbReference type="NCBI Taxonomy" id="1852017"/>
    <lineage>
        <taxon>Bacteria</taxon>
        <taxon>Pseudomonadati</taxon>
        <taxon>Pseudomonadota</taxon>
        <taxon>Alphaproteobacteria</taxon>
        <taxon>Rhodobacterales</taxon>
        <taxon>Roseobacteraceae</taxon>
        <taxon>Rhodophyticola</taxon>
    </lineage>
</organism>
<dbReference type="GO" id="GO:0005737">
    <property type="term" value="C:cytoplasm"/>
    <property type="evidence" value="ECO:0007669"/>
    <property type="project" value="UniProtKB-SubCell"/>
</dbReference>
<keyword evidence="8 9" id="KW-0131">Cell cycle</keyword>
<dbReference type="InterPro" id="IPR050090">
    <property type="entry name" value="Tyrosine_recombinase_XerCD"/>
</dbReference>
<reference evidence="12 13" key="1">
    <citation type="submission" date="2018-10" db="EMBL/GenBank/DDBJ databases">
        <authorList>
            <person name="Jung H.S."/>
            <person name="Jeon C.O."/>
        </authorList>
    </citation>
    <scope>NUCLEOTIDE SEQUENCE [LARGE SCALE GENOMIC DNA]</scope>
    <source>
        <strain evidence="12 13">MA-7-27</strain>
    </source>
</reference>